<feature type="binding site" evidence="10">
    <location>
        <position position="164"/>
    </location>
    <ligand>
        <name>(6S)-NADPHX</name>
        <dbReference type="ChEBI" id="CHEBI:64076"/>
    </ligand>
</feature>
<organism evidence="12 13">
    <name type="scientific">Nitrosotalea sinensis</name>
    <dbReference type="NCBI Taxonomy" id="1499975"/>
    <lineage>
        <taxon>Archaea</taxon>
        <taxon>Nitrososphaerota</taxon>
        <taxon>Nitrososphaeria</taxon>
        <taxon>Nitrosotaleales</taxon>
        <taxon>Nitrosotaleaceae</taxon>
        <taxon>Nitrosotalea</taxon>
    </lineage>
</organism>
<evidence type="ECO:0000256" key="1">
    <source>
        <dbReference type="ARBA" id="ARBA00000013"/>
    </source>
</evidence>
<evidence type="ECO:0000256" key="3">
    <source>
        <dbReference type="ARBA" id="ARBA00012228"/>
    </source>
</evidence>
<evidence type="ECO:0000256" key="7">
    <source>
        <dbReference type="ARBA" id="ARBA00022958"/>
    </source>
</evidence>
<comment type="catalytic activity">
    <reaction evidence="1 10">
        <text>(6R)-NADHX = (6S)-NADHX</text>
        <dbReference type="Rhea" id="RHEA:32215"/>
        <dbReference type="ChEBI" id="CHEBI:64074"/>
        <dbReference type="ChEBI" id="CHEBI:64075"/>
        <dbReference type="EC" id="5.1.99.6"/>
    </reaction>
</comment>
<evidence type="ECO:0000256" key="5">
    <source>
        <dbReference type="ARBA" id="ARBA00022741"/>
    </source>
</evidence>
<dbReference type="PANTHER" id="PTHR13232:SF10">
    <property type="entry name" value="NAD(P)H-HYDRATE EPIMERASE"/>
    <property type="match status" value="1"/>
</dbReference>
<keyword evidence="5 10" id="KW-0547">Nucleotide-binding</keyword>
<evidence type="ECO:0000256" key="9">
    <source>
        <dbReference type="ARBA" id="ARBA00023235"/>
    </source>
</evidence>
<dbReference type="Gene3D" id="3.40.50.10260">
    <property type="entry name" value="YjeF N-terminal domain"/>
    <property type="match status" value="1"/>
</dbReference>
<evidence type="ECO:0000313" key="13">
    <source>
        <dbReference type="Proteomes" id="UP000232412"/>
    </source>
</evidence>
<gene>
    <name evidence="10 12" type="primary">nnrE</name>
    <name evidence="12" type="ORF">NSIN_10078</name>
</gene>
<proteinExistence type="inferred from homology"/>
<keyword evidence="4 10" id="KW-0479">Metal-binding</keyword>
<dbReference type="InterPro" id="IPR004443">
    <property type="entry name" value="YjeF_N_dom"/>
</dbReference>
<dbReference type="GO" id="GO:0000166">
    <property type="term" value="F:nucleotide binding"/>
    <property type="evidence" value="ECO:0007669"/>
    <property type="project" value="UniProtKB-KW"/>
</dbReference>
<feature type="binding site" evidence="10">
    <location>
        <begin position="63"/>
        <end position="67"/>
    </location>
    <ligand>
        <name>(6S)-NADPHX</name>
        <dbReference type="ChEBI" id="CHEBI:64076"/>
    </ligand>
</feature>
<feature type="binding site" evidence="10">
    <location>
        <position position="146"/>
    </location>
    <ligand>
        <name>(6S)-NADPHX</name>
        <dbReference type="ChEBI" id="CHEBI:64076"/>
    </ligand>
</feature>
<dbReference type="InterPro" id="IPR036652">
    <property type="entry name" value="YjeF_N_dom_sf"/>
</dbReference>
<evidence type="ECO:0000256" key="4">
    <source>
        <dbReference type="ARBA" id="ARBA00022723"/>
    </source>
</evidence>
<evidence type="ECO:0000256" key="8">
    <source>
        <dbReference type="ARBA" id="ARBA00023027"/>
    </source>
</evidence>
<name>A0A2H1EDZ8_9ARCH</name>
<feature type="binding site" evidence="10">
    <location>
        <begin position="135"/>
        <end position="141"/>
    </location>
    <ligand>
        <name>(6S)-NADPHX</name>
        <dbReference type="ChEBI" id="CHEBI:64076"/>
    </ligand>
</feature>
<comment type="cofactor">
    <cofactor evidence="10">
        <name>K(+)</name>
        <dbReference type="ChEBI" id="CHEBI:29103"/>
    </cofactor>
    <text evidence="10">Binds 1 potassium ion per subunit.</text>
</comment>
<dbReference type="HAMAP" id="MF_01966">
    <property type="entry name" value="NADHX_epimerase"/>
    <property type="match status" value="1"/>
</dbReference>
<dbReference type="EMBL" id="FRFC01000001">
    <property type="protein sequence ID" value="SHO42561.1"/>
    <property type="molecule type" value="Genomic_DNA"/>
</dbReference>
<feature type="binding site" evidence="10">
    <location>
        <position position="167"/>
    </location>
    <ligand>
        <name>K(+)</name>
        <dbReference type="ChEBI" id="CHEBI:29103"/>
    </ligand>
</feature>
<keyword evidence="7 10" id="KW-0630">Potassium</keyword>
<comment type="similarity">
    <text evidence="10">Belongs to the NnrE/AIBP family.</text>
</comment>
<feature type="domain" description="YjeF N-terminal" evidence="11">
    <location>
        <begin position="14"/>
        <end position="219"/>
    </location>
</feature>
<dbReference type="InterPro" id="IPR032976">
    <property type="entry name" value="YJEFN_prot_NAXE-like"/>
</dbReference>
<keyword evidence="13" id="KW-1185">Reference proteome</keyword>
<evidence type="ECO:0000256" key="10">
    <source>
        <dbReference type="HAMAP-Rule" id="MF_01966"/>
    </source>
</evidence>
<accession>A0A2H1EDZ8</accession>
<evidence type="ECO:0000256" key="6">
    <source>
        <dbReference type="ARBA" id="ARBA00022857"/>
    </source>
</evidence>
<evidence type="ECO:0000259" key="11">
    <source>
        <dbReference type="PROSITE" id="PS51385"/>
    </source>
</evidence>
<keyword evidence="6 10" id="KW-0521">NADP</keyword>
<protein>
    <recommendedName>
        <fullName evidence="3 10">NAD(P)H-hydrate epimerase</fullName>
        <ecNumber evidence="3 10">5.1.99.6</ecNumber>
    </recommendedName>
    <alternativeName>
        <fullName evidence="10">NAD(P)HX epimerase</fullName>
    </alternativeName>
</protein>
<sequence>MKFNIDMEITVKQMMQIEENGHQMGFFRKLMMENAGAITTRHIVERYPDLRSVKIFVFAGLGNNGGDAFVVARHIAAFDGNPTVVLLGNPDKIKTEEANSNWKILEKMNSINLIITSDPSKIMLDADVIVDGILGTGIYGKIREPYSSAIDLINKSNAFKLSVDVPSGLDPDTGIVHDKCVKADLTITYHKMKIGMPKGQDMCGTIVVEKIGIPPEAEIGVLS</sequence>
<dbReference type="EC" id="5.1.99.6" evidence="3 10"/>
<evidence type="ECO:0000313" key="12">
    <source>
        <dbReference type="EMBL" id="SHO42561.1"/>
    </source>
</evidence>
<dbReference type="PANTHER" id="PTHR13232">
    <property type="entry name" value="NAD(P)H-HYDRATE EPIMERASE"/>
    <property type="match status" value="1"/>
</dbReference>
<dbReference type="SUPFAM" id="SSF64153">
    <property type="entry name" value="YjeF N-terminal domain-like"/>
    <property type="match status" value="1"/>
</dbReference>
<evidence type="ECO:0000256" key="2">
    <source>
        <dbReference type="ARBA" id="ARBA00000909"/>
    </source>
</evidence>
<dbReference type="GO" id="GO:0046872">
    <property type="term" value="F:metal ion binding"/>
    <property type="evidence" value="ECO:0007669"/>
    <property type="project" value="UniProtKB-KW"/>
</dbReference>
<keyword evidence="9 10" id="KW-0413">Isomerase</keyword>
<feature type="binding site" evidence="10">
    <location>
        <position position="64"/>
    </location>
    <ligand>
        <name>K(+)</name>
        <dbReference type="ChEBI" id="CHEBI:29103"/>
    </ligand>
</feature>
<dbReference type="Proteomes" id="UP000232412">
    <property type="component" value="Unassembled WGS sequence"/>
</dbReference>
<dbReference type="GO" id="GO:0052856">
    <property type="term" value="F:NAD(P)HX epimerase activity"/>
    <property type="evidence" value="ECO:0007669"/>
    <property type="project" value="UniProtKB-UniRule"/>
</dbReference>
<dbReference type="AlphaFoldDB" id="A0A2H1EDZ8"/>
<feature type="binding site" evidence="10">
    <location>
        <position position="131"/>
    </location>
    <ligand>
        <name>K(+)</name>
        <dbReference type="ChEBI" id="CHEBI:29103"/>
    </ligand>
</feature>
<dbReference type="NCBIfam" id="TIGR00197">
    <property type="entry name" value="yjeF_nterm"/>
    <property type="match status" value="1"/>
</dbReference>
<reference evidence="13" key="1">
    <citation type="submission" date="2016-12" db="EMBL/GenBank/DDBJ databases">
        <authorList>
            <person name="Herbold C."/>
        </authorList>
    </citation>
    <scope>NUCLEOTIDE SEQUENCE [LARGE SCALE GENOMIC DNA]</scope>
</reference>
<comment type="function">
    <text evidence="10">Catalyzes the epimerization of the S- and R-forms of NAD(P)HX, a damaged form of NAD(P)H that is a result of enzymatic or heat-dependent hydration. This is a prerequisite for the S-specific NAD(P)H-hydrate dehydratase to allow the repair of both epimers of NAD(P)HX.</text>
</comment>
<dbReference type="PROSITE" id="PS51385">
    <property type="entry name" value="YJEF_N"/>
    <property type="match status" value="1"/>
</dbReference>
<dbReference type="Pfam" id="PF03853">
    <property type="entry name" value="YjeF_N"/>
    <property type="match status" value="1"/>
</dbReference>
<keyword evidence="8 10" id="KW-0520">NAD</keyword>
<comment type="catalytic activity">
    <reaction evidence="2 10">
        <text>(6R)-NADPHX = (6S)-NADPHX</text>
        <dbReference type="Rhea" id="RHEA:32227"/>
        <dbReference type="ChEBI" id="CHEBI:64076"/>
        <dbReference type="ChEBI" id="CHEBI:64077"/>
        <dbReference type="EC" id="5.1.99.6"/>
    </reaction>
</comment>